<keyword evidence="2" id="KW-0472">Membrane</keyword>
<evidence type="ECO:0000256" key="2">
    <source>
        <dbReference type="SAM" id="Phobius"/>
    </source>
</evidence>
<evidence type="ECO:0000256" key="1">
    <source>
        <dbReference type="SAM" id="Coils"/>
    </source>
</evidence>
<keyword evidence="2" id="KW-1133">Transmembrane helix</keyword>
<dbReference type="Proteomes" id="UP000294902">
    <property type="component" value="Unassembled WGS sequence"/>
</dbReference>
<evidence type="ECO:0000313" key="3">
    <source>
        <dbReference type="EMBL" id="TCT14928.1"/>
    </source>
</evidence>
<sequence>MKNRNFILFIASLGIICILFILLLVNGNELRDLRNANEELKLANTALSEYKDRIENIEDEVVEDEEVLEENVLLDKLVNQIEDLIRENEILKNENQLLKTDMIMTLPFDELSLRIIAEKGISDINTILEDLNNNNDLIPYEGVLGGTMTWWPTESILLNERWVLGYFEDGHINGYGLLHYKIDEGMRISWELLDAFLFGEED</sequence>
<organism evidence="3 4">
    <name type="scientific">Natranaerovirga pectinivora</name>
    <dbReference type="NCBI Taxonomy" id="682400"/>
    <lineage>
        <taxon>Bacteria</taxon>
        <taxon>Bacillati</taxon>
        <taxon>Bacillota</taxon>
        <taxon>Clostridia</taxon>
        <taxon>Lachnospirales</taxon>
        <taxon>Natranaerovirgaceae</taxon>
        <taxon>Natranaerovirga</taxon>
    </lineage>
</organism>
<protein>
    <submittedName>
        <fullName evidence="3">Uncharacterized protein</fullName>
    </submittedName>
</protein>
<proteinExistence type="predicted"/>
<reference evidence="3 4" key="1">
    <citation type="submission" date="2019-03" db="EMBL/GenBank/DDBJ databases">
        <title>Genomic Encyclopedia of Type Strains, Phase IV (KMG-IV): sequencing the most valuable type-strain genomes for metagenomic binning, comparative biology and taxonomic classification.</title>
        <authorList>
            <person name="Goeker M."/>
        </authorList>
    </citation>
    <scope>NUCLEOTIDE SEQUENCE [LARGE SCALE GENOMIC DNA]</scope>
    <source>
        <strain evidence="3 4">DSM 24629</strain>
    </source>
</reference>
<keyword evidence="1" id="KW-0175">Coiled coil</keyword>
<gene>
    <name evidence="3" type="ORF">EDC18_10478</name>
</gene>
<evidence type="ECO:0000313" key="4">
    <source>
        <dbReference type="Proteomes" id="UP000294902"/>
    </source>
</evidence>
<dbReference type="EMBL" id="SMAL01000004">
    <property type="protein sequence ID" value="TCT14928.1"/>
    <property type="molecule type" value="Genomic_DNA"/>
</dbReference>
<keyword evidence="4" id="KW-1185">Reference proteome</keyword>
<feature type="transmembrane region" description="Helical" evidence="2">
    <location>
        <begin position="6"/>
        <end position="25"/>
    </location>
</feature>
<dbReference type="AlphaFoldDB" id="A0A4R3MQT8"/>
<dbReference type="OrthoDB" id="5471167at2"/>
<accession>A0A4R3MQT8</accession>
<dbReference type="RefSeq" id="WP_132251775.1">
    <property type="nucleotide sequence ID" value="NZ_SMAL01000004.1"/>
</dbReference>
<name>A0A4R3MQT8_9FIRM</name>
<comment type="caution">
    <text evidence="3">The sequence shown here is derived from an EMBL/GenBank/DDBJ whole genome shotgun (WGS) entry which is preliminary data.</text>
</comment>
<feature type="coiled-coil region" evidence="1">
    <location>
        <begin position="33"/>
        <end position="101"/>
    </location>
</feature>
<keyword evidence="2" id="KW-0812">Transmembrane</keyword>